<gene>
    <name evidence="2" type="ORF">Rrhod_2081</name>
</gene>
<feature type="region of interest" description="Disordered" evidence="1">
    <location>
        <begin position="31"/>
        <end position="58"/>
    </location>
</feature>
<comment type="caution">
    <text evidence="2">The sequence shown here is derived from an EMBL/GenBank/DDBJ whole genome shotgun (WGS) entry which is preliminary data.</text>
</comment>
<feature type="compositionally biased region" description="Low complexity" evidence="1">
    <location>
        <begin position="45"/>
        <end position="58"/>
    </location>
</feature>
<protein>
    <submittedName>
        <fullName evidence="2">Uncharacterized protein</fullName>
    </submittedName>
</protein>
<reference evidence="2 3" key="1">
    <citation type="journal article" date="2013" name="Genome Announc.">
        <title>Draft Genome Sequence of Rhodococcus rhodnii Strain LMG5362, a Symbiont of Rhodnius prolixus (Hemiptera, Reduviidae, Triatominae), the Principle Vector of Trypanosoma cruzi.</title>
        <authorList>
            <person name="Pachebat J.A."/>
            <person name="van Keulen G."/>
            <person name="Whitten M.M."/>
            <person name="Girdwood S."/>
            <person name="Del Sol R."/>
            <person name="Dyson P.J."/>
            <person name="Facey P.D."/>
        </authorList>
    </citation>
    <scope>NUCLEOTIDE SEQUENCE [LARGE SCALE GENOMIC DNA]</scope>
    <source>
        <strain evidence="2 3">LMG 5362</strain>
    </source>
</reference>
<evidence type="ECO:0000313" key="2">
    <source>
        <dbReference type="EMBL" id="EOM76541.1"/>
    </source>
</evidence>
<evidence type="ECO:0000313" key="3">
    <source>
        <dbReference type="Proteomes" id="UP000013525"/>
    </source>
</evidence>
<dbReference type="EMBL" id="APMY01000064">
    <property type="protein sequence ID" value="EOM76541.1"/>
    <property type="molecule type" value="Genomic_DNA"/>
</dbReference>
<dbReference type="Proteomes" id="UP000013525">
    <property type="component" value="Unassembled WGS sequence"/>
</dbReference>
<evidence type="ECO:0000256" key="1">
    <source>
        <dbReference type="SAM" id="MobiDB-lite"/>
    </source>
</evidence>
<accession>R7WMJ5</accession>
<keyword evidence="3" id="KW-1185">Reference proteome</keyword>
<organism evidence="2 3">
    <name type="scientific">Rhodococcus rhodnii LMG 5362</name>
    <dbReference type="NCBI Taxonomy" id="1273125"/>
    <lineage>
        <taxon>Bacteria</taxon>
        <taxon>Bacillati</taxon>
        <taxon>Actinomycetota</taxon>
        <taxon>Actinomycetes</taxon>
        <taxon>Mycobacteriales</taxon>
        <taxon>Nocardiaceae</taxon>
        <taxon>Rhodococcus</taxon>
    </lineage>
</organism>
<proteinExistence type="predicted"/>
<dbReference type="AlphaFoldDB" id="R7WMJ5"/>
<sequence>MVECWILGSGGGSAMTEADRRELLRPAIAKTAPVPARTLPDSRSRSPSRVSVDTKPGA</sequence>
<name>R7WMJ5_9NOCA</name>